<dbReference type="SUPFAM" id="SSF52833">
    <property type="entry name" value="Thioredoxin-like"/>
    <property type="match status" value="1"/>
</dbReference>
<name>A0AA46SAW3_9GAMM</name>
<evidence type="ECO:0000313" key="2">
    <source>
        <dbReference type="EMBL" id="UYF77411.1"/>
    </source>
</evidence>
<dbReference type="AlphaFoldDB" id="A0AA46SAW3"/>
<evidence type="ECO:0000256" key="1">
    <source>
        <dbReference type="SAM" id="Phobius"/>
    </source>
</evidence>
<gene>
    <name evidence="2" type="ORF">LSO58_18420</name>
</gene>
<keyword evidence="1" id="KW-0472">Membrane</keyword>
<organism evidence="2 3">
    <name type="scientific">Acinetobacter ursingii</name>
    <dbReference type="NCBI Taxonomy" id="108980"/>
    <lineage>
        <taxon>Bacteria</taxon>
        <taxon>Pseudomonadati</taxon>
        <taxon>Pseudomonadota</taxon>
        <taxon>Gammaproteobacteria</taxon>
        <taxon>Moraxellales</taxon>
        <taxon>Moraxellaceae</taxon>
        <taxon>Acinetobacter</taxon>
    </lineage>
</organism>
<accession>A0AA46SAW3</accession>
<keyword evidence="1" id="KW-1133">Transmembrane helix</keyword>
<geneLocation type="plasmid" evidence="2 3">
    <name>pRIVM_C010761_3</name>
</geneLocation>
<keyword evidence="2" id="KW-0614">Plasmid</keyword>
<evidence type="ECO:0000313" key="3">
    <source>
        <dbReference type="Proteomes" id="UP001164081"/>
    </source>
</evidence>
<dbReference type="EMBL" id="CP089047">
    <property type="protein sequence ID" value="UYF77411.1"/>
    <property type="molecule type" value="Genomic_DNA"/>
</dbReference>
<reference evidence="2" key="1">
    <citation type="journal article" date="2022" name="J Glob Antimicrob Resist">
        <title>Comparative analysis of IMP-4- and OXA-58-containing plasmids of three carbapenemase-producing Acinetobacter ursingii strains in the Netherlands.</title>
        <authorList>
            <person name="Hendrickx A.P.A."/>
            <person name="Schade R.P."/>
            <person name="Landman F."/>
            <person name="Bosch T."/>
            <person name="Schouls L.M."/>
            <person name="van Dijk K."/>
        </authorList>
    </citation>
    <scope>NUCLEOTIDE SEQUENCE</scope>
    <source>
        <strain evidence="2">RIVM_C010761</strain>
    </source>
</reference>
<protein>
    <recommendedName>
        <fullName evidence="4">Thioredoxin-like fold domain-containing protein</fullName>
    </recommendedName>
</protein>
<dbReference type="RefSeq" id="WP_263503956.1">
    <property type="nucleotide sequence ID" value="NZ_CP089047.1"/>
</dbReference>
<dbReference type="InterPro" id="IPR036249">
    <property type="entry name" value="Thioredoxin-like_sf"/>
</dbReference>
<proteinExistence type="predicted"/>
<feature type="transmembrane region" description="Helical" evidence="1">
    <location>
        <begin position="20"/>
        <end position="39"/>
    </location>
</feature>
<sequence length="326" mass="35201">MTNRTLGNQTNQSQLSIKSLIIGLLIAAFLFAIIYLLVLKKTDTASNTSTQQHAVAAESKDYSKELHTNMARLGTISEVNKIQGNLLAWTIVINGTPQVVFTTPDEKVVITGNAFDVNTMDSVSLPILQAAQQKYGNGTSENPSGLGTPLGQEQVSVDFAEIVGEWNKPAPAAIEVLAKLKGAKEGKGSDTDTLYVLYDPRCPNCHEAYRATRKYVEKGYSIKWIPTVLLKQSDDGYKLAAATLHDPSLLNKAFSKDTTGLPDATAADKKAIDENQAFLVQATQQSTNSNTIAVPTAFYLNKKTGQPKMATGLSDASILEMIFGKI</sequence>
<evidence type="ECO:0008006" key="4">
    <source>
        <dbReference type="Google" id="ProtNLM"/>
    </source>
</evidence>
<dbReference type="Proteomes" id="UP001164081">
    <property type="component" value="Plasmid pRIVM_C010761_3"/>
</dbReference>
<dbReference type="Gene3D" id="3.40.30.10">
    <property type="entry name" value="Glutaredoxin"/>
    <property type="match status" value="1"/>
</dbReference>
<keyword evidence="1" id="KW-0812">Transmembrane</keyword>